<proteinExistence type="predicted"/>
<keyword evidence="8" id="KW-1185">Reference proteome</keyword>
<feature type="domain" description="Imelysin-like" evidence="4">
    <location>
        <begin position="61"/>
        <end position="346"/>
    </location>
</feature>
<dbReference type="Proteomes" id="UP000184123">
    <property type="component" value="Unassembled WGS sequence"/>
</dbReference>
<dbReference type="InterPro" id="IPR034984">
    <property type="entry name" value="Imelysin-like_IPPA"/>
</dbReference>
<accession>A0A1M7MRR7</accession>
<organism evidence="6 7">
    <name type="scientific">Halomonas cupida</name>
    <dbReference type="NCBI Taxonomy" id="44933"/>
    <lineage>
        <taxon>Bacteria</taxon>
        <taxon>Pseudomonadati</taxon>
        <taxon>Pseudomonadota</taxon>
        <taxon>Gammaproteobacteria</taxon>
        <taxon>Oceanospirillales</taxon>
        <taxon>Halomonadaceae</taxon>
        <taxon>Halomonas</taxon>
    </lineage>
</organism>
<evidence type="ECO:0000313" key="5">
    <source>
        <dbReference type="EMBL" id="GEN26001.1"/>
    </source>
</evidence>
<evidence type="ECO:0000256" key="2">
    <source>
        <dbReference type="ARBA" id="ARBA00022729"/>
    </source>
</evidence>
<name>A0A1M7MRR7_9GAMM</name>
<comment type="subcellular location">
    <subcellularLocation>
        <location evidence="1">Cell envelope</location>
    </subcellularLocation>
</comment>
<dbReference type="InterPro" id="IPR038352">
    <property type="entry name" value="Imelysin_sf"/>
</dbReference>
<keyword evidence="2 3" id="KW-0732">Signal</keyword>
<feature type="signal peptide" evidence="3">
    <location>
        <begin position="1"/>
        <end position="41"/>
    </location>
</feature>
<dbReference type="EMBL" id="FRCA01000019">
    <property type="protein sequence ID" value="SHM93661.1"/>
    <property type="molecule type" value="Genomic_DNA"/>
</dbReference>
<evidence type="ECO:0000313" key="6">
    <source>
        <dbReference type="EMBL" id="SHM93661.1"/>
    </source>
</evidence>
<dbReference type="Proteomes" id="UP000321726">
    <property type="component" value="Unassembled WGS sequence"/>
</dbReference>
<dbReference type="AlphaFoldDB" id="A0A1M7MRR7"/>
<dbReference type="Pfam" id="PF09375">
    <property type="entry name" value="Peptidase_M75"/>
    <property type="match status" value="1"/>
</dbReference>
<dbReference type="GO" id="GO:0030313">
    <property type="term" value="C:cell envelope"/>
    <property type="evidence" value="ECO:0007669"/>
    <property type="project" value="UniProtKB-SubCell"/>
</dbReference>
<dbReference type="Gene3D" id="1.20.1420.20">
    <property type="entry name" value="M75 peptidase, HXXE motif"/>
    <property type="match status" value="1"/>
</dbReference>
<sequence>MSAGSHSELKPLTPWLFSSKPMALTLLPLALVLSLPASAQAESTDDAAARQRWHTDLGTLYAALATSTDELKQAASDYCAAPDEDSRNHLDAQWLQAYQDWQAIRLVDFGPIEVDSRAWQMQFWPDRKNLVGTRMASRLLQPTDGQPQPITQSDIDNAGVAEQGFPALEYLLYDEAMDERQLSDPLPCSLLQSISGHLADTSAALATDWTDFGDHYLATDSYTTATLHGAMQLLDSLEDKRLGEPLGMMGSPANHYLAEAWRSDASVALIAGSLHGLQQGFAPGLRQILESHQQDELADAFETQLSDTIDQAESLQSGIATGLEDDQALAQLTTLYIEVAQLRELLNQQIAVALGVVRGFNSSDGD</sequence>
<feature type="chain" id="PRO_5012410096" evidence="3">
    <location>
        <begin position="42"/>
        <end position="366"/>
    </location>
</feature>
<dbReference type="STRING" id="44933.SAMN05660971_04316"/>
<evidence type="ECO:0000259" key="4">
    <source>
        <dbReference type="Pfam" id="PF09375"/>
    </source>
</evidence>
<evidence type="ECO:0000256" key="1">
    <source>
        <dbReference type="ARBA" id="ARBA00004196"/>
    </source>
</evidence>
<reference evidence="6 7" key="1">
    <citation type="submission" date="2016-11" db="EMBL/GenBank/DDBJ databases">
        <authorList>
            <person name="Jaros S."/>
            <person name="Januszkiewicz K."/>
            <person name="Wedrychowicz H."/>
        </authorList>
    </citation>
    <scope>NUCLEOTIDE SEQUENCE [LARGE SCALE GENOMIC DNA]</scope>
    <source>
        <strain evidence="6 7">DSM 4740</strain>
    </source>
</reference>
<dbReference type="CDD" id="cd14659">
    <property type="entry name" value="Imelysin-like_IPPA"/>
    <property type="match status" value="1"/>
</dbReference>
<evidence type="ECO:0000256" key="3">
    <source>
        <dbReference type="SAM" id="SignalP"/>
    </source>
</evidence>
<dbReference type="InterPro" id="IPR018976">
    <property type="entry name" value="Imelysin-like"/>
</dbReference>
<evidence type="ECO:0000313" key="7">
    <source>
        <dbReference type="Proteomes" id="UP000184123"/>
    </source>
</evidence>
<protein>
    <submittedName>
        <fullName evidence="5">Iron-regulated protein A</fullName>
    </submittedName>
</protein>
<evidence type="ECO:0000313" key="8">
    <source>
        <dbReference type="Proteomes" id="UP000321726"/>
    </source>
</evidence>
<gene>
    <name evidence="5" type="ORF">HCU01_39500</name>
    <name evidence="6" type="ORF">SAMN05660971_04316</name>
</gene>
<dbReference type="EMBL" id="BJXU01000182">
    <property type="protein sequence ID" value="GEN26001.1"/>
    <property type="molecule type" value="Genomic_DNA"/>
</dbReference>
<reference evidence="5 8" key="2">
    <citation type="submission" date="2019-07" db="EMBL/GenBank/DDBJ databases">
        <title>Whole genome shotgun sequence of Halomonas cupida NBRC 102219.</title>
        <authorList>
            <person name="Hosoyama A."/>
            <person name="Uohara A."/>
            <person name="Ohji S."/>
            <person name="Ichikawa N."/>
        </authorList>
    </citation>
    <scope>NUCLEOTIDE SEQUENCE [LARGE SCALE GENOMIC DNA]</scope>
    <source>
        <strain evidence="5 8">NBRC 102219</strain>
    </source>
</reference>